<comment type="similarity">
    <text evidence="2 9">Belongs to the Mediator complex subunit 8 family.</text>
</comment>
<comment type="subunit">
    <text evidence="9">Component of the Mediator complex.</text>
</comment>
<organism evidence="10">
    <name type="scientific">Blastobotrys adeninivorans</name>
    <name type="common">Yeast</name>
    <name type="synonym">Arxula adeninivorans</name>
    <dbReference type="NCBI Taxonomy" id="409370"/>
    <lineage>
        <taxon>Eukaryota</taxon>
        <taxon>Fungi</taxon>
        <taxon>Dikarya</taxon>
        <taxon>Ascomycota</taxon>
        <taxon>Saccharomycotina</taxon>
        <taxon>Dipodascomycetes</taxon>
        <taxon>Dipodascales</taxon>
        <taxon>Trichomonascaceae</taxon>
        <taxon>Blastobotrys</taxon>
    </lineage>
</organism>
<dbReference type="GO" id="GO:0006357">
    <property type="term" value="P:regulation of transcription by RNA polymerase II"/>
    <property type="evidence" value="ECO:0007669"/>
    <property type="project" value="InterPro"/>
</dbReference>
<evidence type="ECO:0000256" key="1">
    <source>
        <dbReference type="ARBA" id="ARBA00004123"/>
    </source>
</evidence>
<dbReference type="AlphaFoldDB" id="A0A060TCV1"/>
<comment type="subcellular location">
    <subcellularLocation>
        <location evidence="1 9">Nucleus</location>
    </subcellularLocation>
</comment>
<evidence type="ECO:0000313" key="10">
    <source>
        <dbReference type="EMBL" id="CDP38624.1"/>
    </source>
</evidence>
<protein>
    <recommendedName>
        <fullName evidence="3 9">Mediator of RNA polymerase II transcription subunit 8</fullName>
    </recommendedName>
    <alternativeName>
        <fullName evidence="8 9">Mediator complex subunit 8</fullName>
    </alternativeName>
</protein>
<proteinExistence type="inferred from homology"/>
<dbReference type="PhylomeDB" id="A0A060TCV1"/>
<evidence type="ECO:0000256" key="9">
    <source>
        <dbReference type="RuleBase" id="RU364144"/>
    </source>
</evidence>
<keyword evidence="6 9" id="KW-0804">Transcription</keyword>
<evidence type="ECO:0000256" key="5">
    <source>
        <dbReference type="ARBA" id="ARBA00023159"/>
    </source>
</evidence>
<dbReference type="Gene3D" id="6.10.250.2610">
    <property type="match status" value="1"/>
</dbReference>
<dbReference type="PANTHER" id="PTHR13074">
    <property type="entry name" value="MEDIATOR OF RNA POLYMERASE II TRANSCRIPTION SUBUNIT 8"/>
    <property type="match status" value="1"/>
</dbReference>
<dbReference type="InterPro" id="IPR019364">
    <property type="entry name" value="Mediatior_Med8_fun/met"/>
</dbReference>
<evidence type="ECO:0000256" key="6">
    <source>
        <dbReference type="ARBA" id="ARBA00023163"/>
    </source>
</evidence>
<gene>
    <name evidence="9" type="primary">MED8</name>
    <name evidence="10" type="ORF">GNLVRS02_ARAD1D38830g</name>
</gene>
<reference evidence="10" key="2">
    <citation type="submission" date="2014-06" db="EMBL/GenBank/DDBJ databases">
        <title>The complete genome of Blastobotrys (Arxula) adeninivorans LS3 - a yeast of biotechnological interest.</title>
        <authorList>
            <person name="Kunze G."/>
            <person name="Gaillardin C."/>
            <person name="Czernicka M."/>
            <person name="Durrens P."/>
            <person name="Martin T."/>
            <person name="Boer E."/>
            <person name="Gabaldon T."/>
            <person name="Cruz J."/>
            <person name="Talla E."/>
            <person name="Marck C."/>
            <person name="Goffeau A."/>
            <person name="Barbe V."/>
            <person name="Baret P."/>
            <person name="Baronian K."/>
            <person name="Beier S."/>
            <person name="Bleykasten C."/>
            <person name="Bode R."/>
            <person name="Casaregola S."/>
            <person name="Despons L."/>
            <person name="Fairhead C."/>
            <person name="Giersberg M."/>
            <person name="Gierski P."/>
            <person name="Hahnel U."/>
            <person name="Hartmann A."/>
            <person name="Jankowska D."/>
            <person name="Jubin C."/>
            <person name="Jung P."/>
            <person name="Lafontaine I."/>
            <person name="Leh-Louis V."/>
            <person name="Lemaire M."/>
            <person name="Marcet-Houben M."/>
            <person name="Mascher M."/>
            <person name="Morel G."/>
            <person name="Richard G.-F."/>
            <person name="Riechen J."/>
            <person name="Sacerdot C."/>
            <person name="Sarkar A."/>
            <person name="Savel G."/>
            <person name="Schacherer J."/>
            <person name="Sherman D."/>
            <person name="Straub M.-L."/>
            <person name="Stein N."/>
            <person name="Thierry A."/>
            <person name="Trautwein-Schult A."/>
            <person name="Westhof E."/>
            <person name="Worch S."/>
            <person name="Dujon B."/>
            <person name="Souciet J.-L."/>
            <person name="Wincker P."/>
            <person name="Scholz U."/>
            <person name="Neuveglise N."/>
        </authorList>
    </citation>
    <scope>NUCLEOTIDE SEQUENCE</scope>
    <source>
        <strain evidence="10">LS3</strain>
    </source>
</reference>
<dbReference type="Gene3D" id="1.20.58.1710">
    <property type="match status" value="1"/>
</dbReference>
<evidence type="ECO:0000256" key="7">
    <source>
        <dbReference type="ARBA" id="ARBA00023242"/>
    </source>
</evidence>
<evidence type="ECO:0000256" key="8">
    <source>
        <dbReference type="ARBA" id="ARBA00031261"/>
    </source>
</evidence>
<keyword evidence="7 9" id="KW-0539">Nucleus</keyword>
<comment type="function">
    <text evidence="9">Component of the Mediator complex, a coactivator involved in the regulated transcription of nearly all RNA polymerase II-dependent genes. Mediator functions as a bridge to convey information from gene-specific regulatory proteins to the basal RNA polymerase II transcription machinery. Mediator is recruited to promoters by direct interactions with regulatory proteins and serves as a scaffold for the assembly of a functional preinitiation complex with RNA polymerase II and the general transcription factors.</text>
</comment>
<reference evidence="10" key="1">
    <citation type="submission" date="2014-02" db="EMBL/GenBank/DDBJ databases">
        <authorList>
            <person name="Genoscope - CEA"/>
        </authorList>
    </citation>
    <scope>NUCLEOTIDE SEQUENCE</scope>
    <source>
        <strain evidence="10">LS3</strain>
    </source>
</reference>
<evidence type="ECO:0000256" key="4">
    <source>
        <dbReference type="ARBA" id="ARBA00023015"/>
    </source>
</evidence>
<dbReference type="GO" id="GO:0000978">
    <property type="term" value="F:RNA polymerase II cis-regulatory region sequence-specific DNA binding"/>
    <property type="evidence" value="ECO:0007669"/>
    <property type="project" value="TreeGrafter"/>
</dbReference>
<evidence type="ECO:0000256" key="2">
    <source>
        <dbReference type="ARBA" id="ARBA00005716"/>
    </source>
</evidence>
<dbReference type="GO" id="GO:0070847">
    <property type="term" value="C:core mediator complex"/>
    <property type="evidence" value="ECO:0007669"/>
    <property type="project" value="TreeGrafter"/>
</dbReference>
<evidence type="ECO:0000256" key="3">
    <source>
        <dbReference type="ARBA" id="ARBA00020637"/>
    </source>
</evidence>
<dbReference type="PANTHER" id="PTHR13074:SF9">
    <property type="entry name" value="MEDIATOR OF RNA POLYMERASE II TRANSCRIPTION SUBUNIT 8"/>
    <property type="match status" value="1"/>
</dbReference>
<name>A0A060TCV1_BLAAD</name>
<keyword evidence="5 9" id="KW-0010">Activator</keyword>
<dbReference type="Pfam" id="PF10232">
    <property type="entry name" value="Med8"/>
    <property type="match status" value="1"/>
</dbReference>
<sequence>MSQMAQMEMEGIDLSAVPVPALEALRIRLTQLTHSLNSLQAQIQQVSLPSWPSLQGQFNVILTQLTSLSATLANYAEVLQRTVSYPLPNFPTATEFGLLTTLLRKKNLPEVQEWIDQGQEAAQNVHLRDDDSFTQWAREVDEECKNSFEWEGFRTREEIDAGVEDSGVGIQKNTPGGGYSADEILSFLSTGQKPRSRS</sequence>
<keyword evidence="4 9" id="KW-0805">Transcription regulation</keyword>
<dbReference type="GO" id="GO:0016592">
    <property type="term" value="C:mediator complex"/>
    <property type="evidence" value="ECO:0007669"/>
    <property type="project" value="InterPro"/>
</dbReference>
<dbReference type="EMBL" id="HG937694">
    <property type="protein sequence ID" value="CDP38624.1"/>
    <property type="molecule type" value="Genomic_DNA"/>
</dbReference>
<accession>A0A060TCV1</accession>
<dbReference type="GO" id="GO:0003712">
    <property type="term" value="F:transcription coregulator activity"/>
    <property type="evidence" value="ECO:0007669"/>
    <property type="project" value="InterPro"/>
</dbReference>